<gene>
    <name evidence="1" type="ORF">JOC49_001591</name>
</gene>
<accession>A0ABS2MRJ6</accession>
<name>A0ABS2MRJ6_9FIRM</name>
<reference evidence="1 2" key="1">
    <citation type="submission" date="2021-01" db="EMBL/GenBank/DDBJ databases">
        <title>Genomic Encyclopedia of Type Strains, Phase IV (KMG-IV): sequencing the most valuable type-strain genomes for metagenomic binning, comparative biology and taxonomic classification.</title>
        <authorList>
            <person name="Goeker M."/>
        </authorList>
    </citation>
    <scope>NUCLEOTIDE SEQUENCE [LARGE SCALE GENOMIC DNA]</scope>
    <source>
        <strain evidence="1 2">DSM 24436</strain>
    </source>
</reference>
<evidence type="ECO:0000313" key="1">
    <source>
        <dbReference type="EMBL" id="MBM7562048.1"/>
    </source>
</evidence>
<protein>
    <submittedName>
        <fullName evidence="1">Uncharacterized protein</fullName>
    </submittedName>
</protein>
<organism evidence="1 2">
    <name type="scientific">Fusibacter tunisiensis</name>
    <dbReference type="NCBI Taxonomy" id="1008308"/>
    <lineage>
        <taxon>Bacteria</taxon>
        <taxon>Bacillati</taxon>
        <taxon>Bacillota</taxon>
        <taxon>Clostridia</taxon>
        <taxon>Eubacteriales</taxon>
        <taxon>Eubacteriales Family XII. Incertae Sedis</taxon>
        <taxon>Fusibacter</taxon>
    </lineage>
</organism>
<evidence type="ECO:0000313" key="2">
    <source>
        <dbReference type="Proteomes" id="UP000767854"/>
    </source>
</evidence>
<dbReference type="RefSeq" id="WP_204664098.1">
    <property type="nucleotide sequence ID" value="NZ_JAFBDT010000011.1"/>
</dbReference>
<dbReference type="Proteomes" id="UP000767854">
    <property type="component" value="Unassembled WGS sequence"/>
</dbReference>
<dbReference type="EMBL" id="JAFBDT010000011">
    <property type="protein sequence ID" value="MBM7562048.1"/>
    <property type="molecule type" value="Genomic_DNA"/>
</dbReference>
<proteinExistence type="predicted"/>
<comment type="caution">
    <text evidence="1">The sequence shown here is derived from an EMBL/GenBank/DDBJ whole genome shotgun (WGS) entry which is preliminary data.</text>
</comment>
<sequence length="73" mass="8222">MSDQTLKVQIEQDLETLPFSEETIFKAIAENLDRISTDSDEACLLVTGPMAMILYSEGDKIVVEQVMRSDQIK</sequence>
<keyword evidence="2" id="KW-1185">Reference proteome</keyword>